<keyword evidence="2" id="KW-1185">Reference proteome</keyword>
<evidence type="ECO:0000313" key="2">
    <source>
        <dbReference type="Proteomes" id="UP000092154"/>
    </source>
</evidence>
<dbReference type="OrthoDB" id="2682083at2759"/>
<protein>
    <submittedName>
        <fullName evidence="1">Uncharacterized protein</fullName>
    </submittedName>
</protein>
<sequence>MSSRPYRRFPLPTEIGLLIFTYAKPTFTQTGPHATASNIYSSMMALCHVSRTVRRIVLPQILHTVVLLEKRNVKAFVHALRMQRAYAKRGSHLHFNYASHIRRIWIGEFSAPRIISPFPLLHKYAVDFSLLAPVLLAAESLSVDCAGMFLLEGCINYAWGSRNNYDLNIDHVPWNTNTLALRGYFRGKSVVRKENAATLAFLASIPYVIGILIDRARLACLRLPGGDLEETYWTRFDELPPWMEYMSVPEWKALKLCTVARLHWNESPVTAWLVDWRDVHVELMTYVFPVHGWGSTRGMTYYARACAVCFRWLKFNLREPTSNIHRHS</sequence>
<name>A0A1B7MWJ8_9AGAM</name>
<dbReference type="EMBL" id="KV448384">
    <property type="protein sequence ID" value="OAX36931.1"/>
    <property type="molecule type" value="Genomic_DNA"/>
</dbReference>
<organism evidence="1 2">
    <name type="scientific">Rhizopogon vinicolor AM-OR11-026</name>
    <dbReference type="NCBI Taxonomy" id="1314800"/>
    <lineage>
        <taxon>Eukaryota</taxon>
        <taxon>Fungi</taxon>
        <taxon>Dikarya</taxon>
        <taxon>Basidiomycota</taxon>
        <taxon>Agaricomycotina</taxon>
        <taxon>Agaricomycetes</taxon>
        <taxon>Agaricomycetidae</taxon>
        <taxon>Boletales</taxon>
        <taxon>Suillineae</taxon>
        <taxon>Rhizopogonaceae</taxon>
        <taxon>Rhizopogon</taxon>
    </lineage>
</organism>
<dbReference type="InParanoid" id="A0A1B7MWJ8"/>
<dbReference type="Proteomes" id="UP000092154">
    <property type="component" value="Unassembled WGS sequence"/>
</dbReference>
<dbReference type="AlphaFoldDB" id="A0A1B7MWJ8"/>
<gene>
    <name evidence="1" type="ORF">K503DRAFT_268554</name>
</gene>
<reference evidence="1 2" key="1">
    <citation type="submission" date="2016-06" db="EMBL/GenBank/DDBJ databases">
        <title>Comparative genomics of the ectomycorrhizal sister species Rhizopogon vinicolor and Rhizopogon vesiculosus (Basidiomycota: Boletales) reveals a divergence of the mating type B locus.</title>
        <authorList>
            <consortium name="DOE Joint Genome Institute"/>
            <person name="Mujic A.B."/>
            <person name="Kuo A."/>
            <person name="Tritt A."/>
            <person name="Lipzen A."/>
            <person name="Chen C."/>
            <person name="Johnson J."/>
            <person name="Sharma A."/>
            <person name="Barry K."/>
            <person name="Grigoriev I.V."/>
            <person name="Spatafora J.W."/>
        </authorList>
    </citation>
    <scope>NUCLEOTIDE SEQUENCE [LARGE SCALE GENOMIC DNA]</scope>
    <source>
        <strain evidence="1 2">AM-OR11-026</strain>
    </source>
</reference>
<accession>A0A1B7MWJ8</accession>
<evidence type="ECO:0000313" key="1">
    <source>
        <dbReference type="EMBL" id="OAX36931.1"/>
    </source>
</evidence>
<proteinExistence type="predicted"/>
<dbReference type="STRING" id="1314800.A0A1B7MWJ8"/>